<dbReference type="GO" id="GO:0005975">
    <property type="term" value="P:carbohydrate metabolic process"/>
    <property type="evidence" value="ECO:0007669"/>
    <property type="project" value="InterPro"/>
</dbReference>
<dbReference type="AlphaFoldDB" id="U4LMM9"/>
<dbReference type="STRING" id="1076935.U4LMM9"/>
<evidence type="ECO:0000313" key="1">
    <source>
        <dbReference type="EMBL" id="CCX33203.1"/>
    </source>
</evidence>
<accession>U4LMM9</accession>
<protein>
    <submittedName>
        <fullName evidence="1">Similar to Meiotically up-regulated gene 191 protein acc. no. O14131</fullName>
    </submittedName>
</protein>
<name>U4LMM9_PYROM</name>
<dbReference type="Gene3D" id="1.50.10.20">
    <property type="match status" value="1"/>
</dbReference>
<keyword evidence="2" id="KW-1185">Reference proteome</keyword>
<dbReference type="eggNOG" id="ENOG502QR9C">
    <property type="taxonomic scope" value="Eukaryota"/>
</dbReference>
<sequence>MSLCNIRVSSVPRTSYNIMTLRWLKHTLSRRSRRTTAPEPHNPFTLEGLRLSHSLWAHFWFSPRQHFCTVRASWETVDGGGWNGYTLWPFIIAIEALLEAEAASPGSFTQQIHASLNALEKFRSRSLKHAYCAWLWFEGNNDVYYDDNAQVAIAFLRAYSLPSTRRHSYLSSATSITSWLLTGWDSRGGMRWHISKPDARNACTTNLSAIAALKLAAVGGEWIGPRPLLEFAERCAEWVWTELREGSGLIKDGAGGGPTWTYNTGAAIYTQVLLWQANGREGHKERARQLAEVSCDRGKGLFDGSNPCVQERYWWDSMFFMQLLVEGLVEFSCALEEVYPDMARKAGEEVKRHMLYIMKYMKGREDGLYVRNLRMYVVSVKHVEMYRTLTGDIGRKPELDESERWGDAESLKLPVEKRGVCKTLLGNGGAARSLLIAGRLQQ</sequence>
<evidence type="ECO:0000313" key="2">
    <source>
        <dbReference type="Proteomes" id="UP000018144"/>
    </source>
</evidence>
<dbReference type="OMA" id="YYDDNAH"/>
<gene>
    <name evidence="1" type="ORF">PCON_14243</name>
</gene>
<dbReference type="EMBL" id="HF936032">
    <property type="protein sequence ID" value="CCX33203.1"/>
    <property type="molecule type" value="Genomic_DNA"/>
</dbReference>
<dbReference type="OrthoDB" id="9984024at2759"/>
<proteinExistence type="predicted"/>
<dbReference type="Proteomes" id="UP000018144">
    <property type="component" value="Unassembled WGS sequence"/>
</dbReference>
<dbReference type="PANTHER" id="PTHR47791">
    <property type="entry name" value="MEIOTICALLY UP-REGULATED GENE 191 PROTEIN"/>
    <property type="match status" value="1"/>
</dbReference>
<dbReference type="SUPFAM" id="SSF48208">
    <property type="entry name" value="Six-hairpin glycosidases"/>
    <property type="match status" value="1"/>
</dbReference>
<organism evidence="1 2">
    <name type="scientific">Pyronema omphalodes (strain CBS 100304)</name>
    <name type="common">Pyronema confluens</name>
    <dbReference type="NCBI Taxonomy" id="1076935"/>
    <lineage>
        <taxon>Eukaryota</taxon>
        <taxon>Fungi</taxon>
        <taxon>Dikarya</taxon>
        <taxon>Ascomycota</taxon>
        <taxon>Pezizomycotina</taxon>
        <taxon>Pezizomycetes</taxon>
        <taxon>Pezizales</taxon>
        <taxon>Pyronemataceae</taxon>
        <taxon>Pyronema</taxon>
    </lineage>
</organism>
<dbReference type="PANTHER" id="PTHR47791:SF3">
    <property type="entry name" value="MEIOTICALLY UP-REGULATED GENE 191 PROTEIN"/>
    <property type="match status" value="1"/>
</dbReference>
<dbReference type="InterPro" id="IPR008928">
    <property type="entry name" value="6-hairpin_glycosidase_sf"/>
</dbReference>
<dbReference type="InterPro" id="IPR053169">
    <property type="entry name" value="MUG_Protein"/>
</dbReference>
<reference evidence="1 2" key="1">
    <citation type="journal article" date="2013" name="PLoS Genet.">
        <title>The genome and development-dependent transcriptomes of Pyronema confluens: a window into fungal evolution.</title>
        <authorList>
            <person name="Traeger S."/>
            <person name="Altegoer F."/>
            <person name="Freitag M."/>
            <person name="Gabaldon T."/>
            <person name="Kempken F."/>
            <person name="Kumar A."/>
            <person name="Marcet-Houben M."/>
            <person name="Poggeler S."/>
            <person name="Stajich J.E."/>
            <person name="Nowrousian M."/>
        </authorList>
    </citation>
    <scope>NUCLEOTIDE SEQUENCE [LARGE SCALE GENOMIC DNA]</scope>
    <source>
        <strain evidence="2">CBS 100304</strain>
        <tissue evidence="1">Vegetative mycelium</tissue>
    </source>
</reference>
<dbReference type="Pfam" id="PF03663">
    <property type="entry name" value="Glyco_hydro_76"/>
    <property type="match status" value="1"/>
</dbReference>
<dbReference type="InterPro" id="IPR005198">
    <property type="entry name" value="Glyco_hydro_76"/>
</dbReference>